<dbReference type="HOGENOM" id="CLU_1192768_0_0_9"/>
<dbReference type="eggNOG" id="ENOG50346Z2">
    <property type="taxonomic scope" value="Bacteria"/>
</dbReference>
<evidence type="ECO:0000313" key="2">
    <source>
        <dbReference type="EMBL" id="ABW18846.1"/>
    </source>
</evidence>
<feature type="domain" description="Phage-Barnase-EndoU-ColicinE5/D-RelE like nuclease 4" evidence="1">
    <location>
        <begin position="19"/>
        <end position="179"/>
    </location>
</feature>
<gene>
    <name evidence="2" type="ordered locus">Clos_1301</name>
</gene>
<proteinExistence type="predicted"/>
<dbReference type="Proteomes" id="UP000000269">
    <property type="component" value="Chromosome"/>
</dbReference>
<dbReference type="EMBL" id="CP000853">
    <property type="protein sequence ID" value="ABW18846.1"/>
    <property type="molecule type" value="Genomic_DNA"/>
</dbReference>
<keyword evidence="3" id="KW-1185">Reference proteome</keyword>
<dbReference type="OrthoDB" id="2036826at2"/>
<evidence type="ECO:0000259" key="1">
    <source>
        <dbReference type="Pfam" id="PF18813"/>
    </source>
</evidence>
<sequence length="232" mass="26802">MKKVSFKERVKNTVIDESKNFKEIFIDYEYLVCSRAFVMKDYYIIGAKEDNYQHLTGVNSLISAQDFFDKCYNGTLQETDFDFNKRGQSEKAVKGSVRRKIEVLPSIVKLFYNKDIKVEEAFVKNRIICGFATTDEECTLGFTSTVKSRPMTLLKGNELDIKKMQDVSLILRKEVGKEKFNELIIGSSEVLMDYYETIKDHVDESLIPLVHKNEINKIEDQALKEIASSLNE</sequence>
<dbReference type="AlphaFoldDB" id="A8MGB8"/>
<dbReference type="RefSeq" id="WP_012159158.1">
    <property type="nucleotide sequence ID" value="NC_009922.1"/>
</dbReference>
<reference evidence="3" key="1">
    <citation type="submission" date="2007-10" db="EMBL/GenBank/DDBJ databases">
        <title>Complete genome of Alkaliphilus oremlandii OhILAs.</title>
        <authorList>
            <person name="Copeland A."/>
            <person name="Lucas S."/>
            <person name="Lapidus A."/>
            <person name="Barry K."/>
            <person name="Detter J.C."/>
            <person name="Glavina del Rio T."/>
            <person name="Hammon N."/>
            <person name="Israni S."/>
            <person name="Dalin E."/>
            <person name="Tice H."/>
            <person name="Pitluck S."/>
            <person name="Chain P."/>
            <person name="Malfatti S."/>
            <person name="Shin M."/>
            <person name="Vergez L."/>
            <person name="Schmutz J."/>
            <person name="Larimer F."/>
            <person name="Land M."/>
            <person name="Hauser L."/>
            <person name="Kyrpides N."/>
            <person name="Mikhailova N."/>
            <person name="Stolz J.F."/>
            <person name="Dawson A."/>
            <person name="Fisher E."/>
            <person name="Crable B."/>
            <person name="Perera E."/>
            <person name="Lisak J."/>
            <person name="Ranganathan M."/>
            <person name="Basu P."/>
            <person name="Richardson P."/>
        </authorList>
    </citation>
    <scope>NUCLEOTIDE SEQUENCE [LARGE SCALE GENOMIC DNA]</scope>
    <source>
        <strain evidence="3">OhILAs</strain>
    </source>
</reference>
<dbReference type="KEGG" id="aoe:Clos_1301"/>
<evidence type="ECO:0000313" key="3">
    <source>
        <dbReference type="Proteomes" id="UP000000269"/>
    </source>
</evidence>
<dbReference type="Pfam" id="PF18813">
    <property type="entry name" value="PBECR4"/>
    <property type="match status" value="1"/>
</dbReference>
<protein>
    <recommendedName>
        <fullName evidence="1">Phage-Barnase-EndoU-ColicinE5/D-RelE like nuclease 4 domain-containing protein</fullName>
    </recommendedName>
</protein>
<organism evidence="2 3">
    <name type="scientific">Alkaliphilus oremlandii (strain OhILAs)</name>
    <name type="common">Clostridium oremlandii (strain OhILAs)</name>
    <dbReference type="NCBI Taxonomy" id="350688"/>
    <lineage>
        <taxon>Bacteria</taxon>
        <taxon>Bacillati</taxon>
        <taxon>Bacillota</taxon>
        <taxon>Clostridia</taxon>
        <taxon>Peptostreptococcales</taxon>
        <taxon>Natronincolaceae</taxon>
        <taxon>Alkaliphilus</taxon>
    </lineage>
</organism>
<accession>A8MGB8</accession>
<dbReference type="InterPro" id="IPR041420">
    <property type="entry name" value="PBECR4"/>
</dbReference>
<name>A8MGB8_ALKOO</name>